<dbReference type="Pfam" id="PF13311">
    <property type="entry name" value="DUF4080"/>
    <property type="match status" value="1"/>
</dbReference>
<dbReference type="Pfam" id="PF02310">
    <property type="entry name" value="B12-binding"/>
    <property type="match status" value="1"/>
</dbReference>
<dbReference type="PROSITE" id="PS51332">
    <property type="entry name" value="B12_BINDING"/>
    <property type="match status" value="1"/>
</dbReference>
<dbReference type="Gene3D" id="3.80.30.20">
    <property type="entry name" value="tm_1862 like domain"/>
    <property type="match status" value="1"/>
</dbReference>
<dbReference type="GO" id="GO:0031419">
    <property type="term" value="F:cobalamin binding"/>
    <property type="evidence" value="ECO:0007669"/>
    <property type="project" value="InterPro"/>
</dbReference>
<dbReference type="RefSeq" id="WP_109429524.1">
    <property type="nucleotide sequence ID" value="NZ_MPDK01000002.1"/>
</dbReference>
<protein>
    <submittedName>
        <fullName evidence="8">Uncharacterized protein</fullName>
    </submittedName>
</protein>
<gene>
    <name evidence="8" type="ORF">BM613_02285</name>
</gene>
<dbReference type="Pfam" id="PF04055">
    <property type="entry name" value="Radical_SAM"/>
    <property type="match status" value="1"/>
</dbReference>
<dbReference type="PANTHER" id="PTHR43409">
    <property type="entry name" value="ANAEROBIC MAGNESIUM-PROTOPORPHYRIN IX MONOMETHYL ESTER CYCLASE-RELATED"/>
    <property type="match status" value="1"/>
</dbReference>
<dbReference type="EMBL" id="MPDK01000002">
    <property type="protein sequence ID" value="PWI58926.1"/>
    <property type="molecule type" value="Genomic_DNA"/>
</dbReference>
<dbReference type="InterPro" id="IPR036724">
    <property type="entry name" value="Cobalamin-bd_sf"/>
</dbReference>
<dbReference type="InterPro" id="IPR023404">
    <property type="entry name" value="rSAM_horseshoe"/>
</dbReference>
<dbReference type="GO" id="GO:0051539">
    <property type="term" value="F:4 iron, 4 sulfur cluster binding"/>
    <property type="evidence" value="ECO:0007669"/>
    <property type="project" value="UniProtKB-KW"/>
</dbReference>
<evidence type="ECO:0000256" key="1">
    <source>
        <dbReference type="ARBA" id="ARBA00001966"/>
    </source>
</evidence>
<accession>A0A2U3DCC6</accession>
<evidence type="ECO:0000256" key="2">
    <source>
        <dbReference type="ARBA" id="ARBA00022691"/>
    </source>
</evidence>
<dbReference type="InterPro" id="IPR006638">
    <property type="entry name" value="Elp3/MiaA/NifB-like_rSAM"/>
</dbReference>
<evidence type="ECO:0000256" key="3">
    <source>
        <dbReference type="ARBA" id="ARBA00022723"/>
    </source>
</evidence>
<sequence>MARVFLTTLNAKFIHSSLALRYLRAFIADAHDVVMEEFTIHDPLDYILGRVYEADPEVVGFSCYIWNIEEIKRLVPLIRKILPHVVIVLGGPEVSYDTKEFLEENKAVDVVVIGEGEAPLRNLLAAIEQHQPYSAVSGIYYRAEDFSIHTTGPSSKLRLDDLPTPYPEDAMDELRNRIVYYEASRGCPFHCQFCLSSIEDGVRYFSLQRVLDDLNRLIKANVRQIKFVDRTFNLRKDYAMKIFEFLVENHGNTTFHFEITGDILKSDIVQWLCEHAPKGLFRFEVGVQSTNDLTNELVRRRQDFTRLAATVRKIKESGRILQHLDLIAGLPEEDFLSFRNTFNDVFELRPDELQLGFLKLLKGTGLRQKAEQFGYVFMDTAPYELLSNHSLTFSDIHRLKHMEDILEKYYNSGRFPYTLEYLITESFPTAFDFFLSFGEFWNAKGWARIGHQPLDLVRRLQAFLEYEGKFDENVTTLLHADFLLREKLRPRSLLWDSGLSQAHQLELLRRLLQAQRTDVSDGYLMTKINDLEKRIVLDHAAIGAIPYMFAQVNVDPSEVYYLAYVYPIAVGRPIVYLLSDSILEVQHDMGLLANQI</sequence>
<proteinExistence type="predicted"/>
<feature type="domain" description="Radical SAM core" evidence="7">
    <location>
        <begin position="173"/>
        <end position="403"/>
    </location>
</feature>
<feature type="domain" description="B12-binding" evidence="6">
    <location>
        <begin position="2"/>
        <end position="134"/>
    </location>
</feature>
<evidence type="ECO:0000259" key="7">
    <source>
        <dbReference type="PROSITE" id="PS51918"/>
    </source>
</evidence>
<dbReference type="SFLD" id="SFLDG01123">
    <property type="entry name" value="methyltransferase_(Class_B)"/>
    <property type="match status" value="1"/>
</dbReference>
<evidence type="ECO:0000256" key="5">
    <source>
        <dbReference type="ARBA" id="ARBA00023014"/>
    </source>
</evidence>
<dbReference type="SFLD" id="SFLDG01082">
    <property type="entry name" value="B12-binding_domain_containing"/>
    <property type="match status" value="1"/>
</dbReference>
<dbReference type="PROSITE" id="PS51918">
    <property type="entry name" value="RADICAL_SAM"/>
    <property type="match status" value="1"/>
</dbReference>
<dbReference type="CDD" id="cd01335">
    <property type="entry name" value="Radical_SAM"/>
    <property type="match status" value="1"/>
</dbReference>
<dbReference type="SUPFAM" id="SSF102114">
    <property type="entry name" value="Radical SAM enzymes"/>
    <property type="match status" value="1"/>
</dbReference>
<dbReference type="PANTHER" id="PTHR43409:SF16">
    <property type="entry name" value="SLR0320 PROTEIN"/>
    <property type="match status" value="1"/>
</dbReference>
<keyword evidence="5" id="KW-0411">Iron-sulfur</keyword>
<comment type="caution">
    <text evidence="8">The sequence shown here is derived from an EMBL/GenBank/DDBJ whole genome shotgun (WGS) entry which is preliminary data.</text>
</comment>
<dbReference type="SMART" id="SM00729">
    <property type="entry name" value="Elp3"/>
    <property type="match status" value="1"/>
</dbReference>
<dbReference type="InterPro" id="IPR034466">
    <property type="entry name" value="Methyltransferase_Class_B"/>
</dbReference>
<evidence type="ECO:0000259" key="6">
    <source>
        <dbReference type="PROSITE" id="PS51332"/>
    </source>
</evidence>
<organism evidence="8 9">
    <name type="scientific">Sulfoacidibacillus thermotolerans</name>
    <name type="common">Acidibacillus sulfuroxidans</name>
    <dbReference type="NCBI Taxonomy" id="1765684"/>
    <lineage>
        <taxon>Bacteria</taxon>
        <taxon>Bacillati</taxon>
        <taxon>Bacillota</taxon>
        <taxon>Bacilli</taxon>
        <taxon>Bacillales</taxon>
        <taxon>Alicyclobacillaceae</taxon>
        <taxon>Sulfoacidibacillus</taxon>
    </lineage>
</organism>
<keyword evidence="9" id="KW-1185">Reference proteome</keyword>
<dbReference type="InterPro" id="IPR025288">
    <property type="entry name" value="DUF4080"/>
</dbReference>
<dbReference type="CDD" id="cd02068">
    <property type="entry name" value="radical_SAM_B12_BD"/>
    <property type="match status" value="1"/>
</dbReference>
<dbReference type="InterPro" id="IPR006158">
    <property type="entry name" value="Cobalamin-bd"/>
</dbReference>
<keyword evidence="4" id="KW-0408">Iron</keyword>
<dbReference type="GO" id="GO:0003824">
    <property type="term" value="F:catalytic activity"/>
    <property type="evidence" value="ECO:0007669"/>
    <property type="project" value="InterPro"/>
</dbReference>
<dbReference type="SFLD" id="SFLDS00029">
    <property type="entry name" value="Radical_SAM"/>
    <property type="match status" value="1"/>
</dbReference>
<evidence type="ECO:0000256" key="4">
    <source>
        <dbReference type="ARBA" id="ARBA00023004"/>
    </source>
</evidence>
<reference evidence="8 9" key="1">
    <citation type="submission" date="2016-11" db="EMBL/GenBank/DDBJ databases">
        <title>Comparative genomics of Acidibacillus ferroxidans species.</title>
        <authorList>
            <person name="Oliveira G."/>
            <person name="Nunes G."/>
            <person name="Oliveira R."/>
            <person name="Araujo F."/>
            <person name="Salim A."/>
            <person name="Scholte L."/>
            <person name="Morais D."/>
            <person name="Nancucheo I."/>
            <person name="Johnson D.B."/>
            <person name="Grail B."/>
            <person name="Bittencourt J."/>
            <person name="Valadares R."/>
        </authorList>
    </citation>
    <scope>NUCLEOTIDE SEQUENCE [LARGE SCALE GENOMIC DNA]</scope>
    <source>
        <strain evidence="8 9">Y002</strain>
    </source>
</reference>
<dbReference type="InterPro" id="IPR007197">
    <property type="entry name" value="rSAM"/>
</dbReference>
<keyword evidence="3" id="KW-0479">Metal-binding</keyword>
<evidence type="ECO:0000313" key="9">
    <source>
        <dbReference type="Proteomes" id="UP000245380"/>
    </source>
</evidence>
<dbReference type="OrthoDB" id="9801424at2"/>
<dbReference type="GO" id="GO:0005829">
    <property type="term" value="C:cytosol"/>
    <property type="evidence" value="ECO:0007669"/>
    <property type="project" value="TreeGrafter"/>
</dbReference>
<evidence type="ECO:0000313" key="8">
    <source>
        <dbReference type="EMBL" id="PWI58926.1"/>
    </source>
</evidence>
<dbReference type="Proteomes" id="UP000245380">
    <property type="component" value="Unassembled WGS sequence"/>
</dbReference>
<dbReference type="Gene3D" id="3.40.50.280">
    <property type="entry name" value="Cobalamin-binding domain"/>
    <property type="match status" value="1"/>
</dbReference>
<dbReference type="SUPFAM" id="SSF52242">
    <property type="entry name" value="Cobalamin (vitamin B12)-binding domain"/>
    <property type="match status" value="1"/>
</dbReference>
<comment type="cofactor">
    <cofactor evidence="1">
        <name>[4Fe-4S] cluster</name>
        <dbReference type="ChEBI" id="CHEBI:49883"/>
    </cofactor>
</comment>
<name>A0A2U3DCC6_SULT2</name>
<dbReference type="AlphaFoldDB" id="A0A2U3DCC6"/>
<dbReference type="InterPro" id="IPR058240">
    <property type="entry name" value="rSAM_sf"/>
</dbReference>
<dbReference type="InterPro" id="IPR051198">
    <property type="entry name" value="BchE-like"/>
</dbReference>
<dbReference type="GO" id="GO:0046872">
    <property type="term" value="F:metal ion binding"/>
    <property type="evidence" value="ECO:0007669"/>
    <property type="project" value="UniProtKB-KW"/>
</dbReference>
<keyword evidence="2" id="KW-0949">S-adenosyl-L-methionine</keyword>